<dbReference type="Proteomes" id="UP000198287">
    <property type="component" value="Unassembled WGS sequence"/>
</dbReference>
<comment type="caution">
    <text evidence="1">The sequence shown here is derived from an EMBL/GenBank/DDBJ whole genome shotgun (WGS) entry which is preliminary data.</text>
</comment>
<dbReference type="Gene3D" id="3.80.10.10">
    <property type="entry name" value="Ribonuclease Inhibitor"/>
    <property type="match status" value="1"/>
</dbReference>
<name>A0A226E8Q4_FOLCA</name>
<dbReference type="SUPFAM" id="SSF52058">
    <property type="entry name" value="L domain-like"/>
    <property type="match status" value="1"/>
</dbReference>
<dbReference type="InterPro" id="IPR032675">
    <property type="entry name" value="LRR_dom_sf"/>
</dbReference>
<proteinExistence type="predicted"/>
<gene>
    <name evidence="1" type="ORF">Fcan01_11715</name>
</gene>
<protein>
    <submittedName>
        <fullName evidence="1">Uncharacterized protein</fullName>
    </submittedName>
</protein>
<organism evidence="1 2">
    <name type="scientific">Folsomia candida</name>
    <name type="common">Springtail</name>
    <dbReference type="NCBI Taxonomy" id="158441"/>
    <lineage>
        <taxon>Eukaryota</taxon>
        <taxon>Metazoa</taxon>
        <taxon>Ecdysozoa</taxon>
        <taxon>Arthropoda</taxon>
        <taxon>Hexapoda</taxon>
        <taxon>Collembola</taxon>
        <taxon>Entomobryomorpha</taxon>
        <taxon>Isotomoidea</taxon>
        <taxon>Isotomidae</taxon>
        <taxon>Proisotominae</taxon>
        <taxon>Folsomia</taxon>
    </lineage>
</organism>
<accession>A0A226E8Q4</accession>
<dbReference type="AlphaFoldDB" id="A0A226E8Q4"/>
<reference evidence="1 2" key="1">
    <citation type="submission" date="2015-12" db="EMBL/GenBank/DDBJ databases">
        <title>The genome of Folsomia candida.</title>
        <authorList>
            <person name="Faddeeva A."/>
            <person name="Derks M.F."/>
            <person name="Anvar Y."/>
            <person name="Smit S."/>
            <person name="Van Straalen N."/>
            <person name="Roelofs D."/>
        </authorList>
    </citation>
    <scope>NUCLEOTIDE SEQUENCE [LARGE SCALE GENOMIC DNA]</scope>
    <source>
        <strain evidence="1 2">VU population</strain>
        <tissue evidence="1">Whole body</tissue>
    </source>
</reference>
<sequence length="359" mass="41613">MPLSLPILELWIHPSLKSEDIYQYFKIFQRRKAKLEPMDISRLPRVSYLKSIDVKDCDGHQIQFLNKLCELLILASSTTLETLNISWNKKQNFNFIQGAIFPKLTQLWTHTTYRNRIFTIENFGQAITESVPNLRFLSTRCDQLVSVSGMLSRFPLSLSRLHLYGGLSIEFLECLLEIPSNLNDIYLDGPLEYAKRVEELSKFLYKFLKKYSTTLEKITINAFNEGIELEWRFPVFPVLKSFKIFGGMNLTKSFFETSLGSRYFGGIDYNVNFPVLEILLISTSWHELPYVAAFLPPPEDNCQEYLVRDVHFTLTGPGWTPGKKLVQTELCKRLLKIFPKARDSLMGDLVKFSERCAQD</sequence>
<evidence type="ECO:0000313" key="1">
    <source>
        <dbReference type="EMBL" id="OXA53935.1"/>
    </source>
</evidence>
<keyword evidence="2" id="KW-1185">Reference proteome</keyword>
<evidence type="ECO:0000313" key="2">
    <source>
        <dbReference type="Proteomes" id="UP000198287"/>
    </source>
</evidence>
<dbReference type="EMBL" id="LNIX01000005">
    <property type="protein sequence ID" value="OXA53935.1"/>
    <property type="molecule type" value="Genomic_DNA"/>
</dbReference>